<keyword evidence="1 3" id="KW-0808">Transferase</keyword>
<dbReference type="RefSeq" id="WP_378319157.1">
    <property type="nucleotide sequence ID" value="NZ_JBHUHY010000003.1"/>
</dbReference>
<dbReference type="InterPro" id="IPR036873">
    <property type="entry name" value="Rhodanese-like_dom_sf"/>
</dbReference>
<dbReference type="PROSITE" id="PS00683">
    <property type="entry name" value="RHODANESE_2"/>
    <property type="match status" value="1"/>
</dbReference>
<name>A0ABW5AUM8_9FLAO</name>
<dbReference type="PROSITE" id="PS50206">
    <property type="entry name" value="RHODANESE_3"/>
    <property type="match status" value="2"/>
</dbReference>
<dbReference type="InterPro" id="IPR032710">
    <property type="entry name" value="NTF2-like_dom_sf"/>
</dbReference>
<dbReference type="InterPro" id="IPR001763">
    <property type="entry name" value="Rhodanese-like_dom"/>
</dbReference>
<sequence>MKELIKTFYTALDDHDVDTMMTCYHDDIVFEDPIFGKLEAEKAKKVWYWLCENGKDLTAKFSDITVDGNKGSVYWEARYTFGNRKRPVLNKVHTTFEFKDGKIVKHTDHFSLKRWASQAMGWKGKALGGTSYFKKKLQHRSGRLLDKFQVRSKPNANRKSTFGSPLVDVQWLSDHLDDPDLVILDATIKKETSRYKDDISKFKIKDALFFDIKNTFSEKNSDLPNMLPSPEYFEKACRTLGISSHHKIVVYDKLGVYSSPRVWWMFKAMGHRDIAVLDGGLPAWRRANLPCIIETKPASRKLGNFRAMFNPKLVANSKNILDEMDNKNTLILDARSQGRFLAKEAEPRKNLKGGHIPNSLNLPYTRVQLDGKMLPVEELKEIFNDFNLENKKLIFTCGSGITACIIMLAAELAGYQNVSVYDGSWSEWGQLNGVPITC</sequence>
<reference evidence="6" key="1">
    <citation type="journal article" date="2019" name="Int. J. Syst. Evol. Microbiol.">
        <title>The Global Catalogue of Microorganisms (GCM) 10K type strain sequencing project: providing services to taxonomists for standard genome sequencing and annotation.</title>
        <authorList>
            <consortium name="The Broad Institute Genomics Platform"/>
            <consortium name="The Broad Institute Genome Sequencing Center for Infectious Disease"/>
            <person name="Wu L."/>
            <person name="Ma J."/>
        </authorList>
    </citation>
    <scope>NUCLEOTIDE SEQUENCE [LARGE SCALE GENOMIC DNA]</scope>
    <source>
        <strain evidence="6">DT92</strain>
    </source>
</reference>
<dbReference type="InterPro" id="IPR037401">
    <property type="entry name" value="SnoaL-like"/>
</dbReference>
<comment type="caution">
    <text evidence="5">The sequence shown here is derived from an EMBL/GenBank/DDBJ whole genome shotgun (WGS) entry which is preliminary data.</text>
</comment>
<dbReference type="SUPFAM" id="SSF54427">
    <property type="entry name" value="NTF2-like"/>
    <property type="match status" value="1"/>
</dbReference>
<evidence type="ECO:0000259" key="4">
    <source>
        <dbReference type="PROSITE" id="PS50206"/>
    </source>
</evidence>
<feature type="domain" description="Rhodanese" evidence="4">
    <location>
        <begin position="325"/>
        <end position="437"/>
    </location>
</feature>
<dbReference type="EMBL" id="JBHUHY010000003">
    <property type="protein sequence ID" value="MFD2186177.1"/>
    <property type="molecule type" value="Genomic_DNA"/>
</dbReference>
<evidence type="ECO:0000313" key="5">
    <source>
        <dbReference type="EMBL" id="MFD2186177.1"/>
    </source>
</evidence>
<accession>A0ABW5AUM8</accession>
<dbReference type="Gene3D" id="3.10.450.50">
    <property type="match status" value="1"/>
</dbReference>
<evidence type="ECO:0000313" key="6">
    <source>
        <dbReference type="Proteomes" id="UP001597344"/>
    </source>
</evidence>
<feature type="domain" description="Rhodanese" evidence="4">
    <location>
        <begin position="177"/>
        <end position="293"/>
    </location>
</feature>
<evidence type="ECO:0000256" key="3">
    <source>
        <dbReference type="RuleBase" id="RU000507"/>
    </source>
</evidence>
<dbReference type="Gene3D" id="3.40.250.10">
    <property type="entry name" value="Rhodanese-like domain"/>
    <property type="match status" value="2"/>
</dbReference>
<proteinExistence type="predicted"/>
<dbReference type="Pfam" id="PF00581">
    <property type="entry name" value="Rhodanese"/>
    <property type="match status" value="2"/>
</dbReference>
<dbReference type="CDD" id="cd01448">
    <property type="entry name" value="TST_Repeat_1"/>
    <property type="match status" value="1"/>
</dbReference>
<protein>
    <recommendedName>
        <fullName evidence="3">Sulfurtransferase</fullName>
    </recommendedName>
</protein>
<keyword evidence="2" id="KW-0677">Repeat</keyword>
<evidence type="ECO:0000256" key="1">
    <source>
        <dbReference type="ARBA" id="ARBA00022679"/>
    </source>
</evidence>
<organism evidence="5 6">
    <name type="scientific">Aquimarina celericrescens</name>
    <dbReference type="NCBI Taxonomy" id="1964542"/>
    <lineage>
        <taxon>Bacteria</taxon>
        <taxon>Pseudomonadati</taxon>
        <taxon>Bacteroidota</taxon>
        <taxon>Flavobacteriia</taxon>
        <taxon>Flavobacteriales</taxon>
        <taxon>Flavobacteriaceae</taxon>
        <taxon>Aquimarina</taxon>
    </lineage>
</organism>
<dbReference type="SMART" id="SM00450">
    <property type="entry name" value="RHOD"/>
    <property type="match status" value="2"/>
</dbReference>
<dbReference type="PANTHER" id="PTHR11364:SF27">
    <property type="entry name" value="SULFURTRANSFERASE"/>
    <property type="match status" value="1"/>
</dbReference>
<dbReference type="InterPro" id="IPR045078">
    <property type="entry name" value="TST/MPST-like"/>
</dbReference>
<dbReference type="PANTHER" id="PTHR11364">
    <property type="entry name" value="THIOSULFATE SULFERTANSFERASE"/>
    <property type="match status" value="1"/>
</dbReference>
<dbReference type="Proteomes" id="UP001597344">
    <property type="component" value="Unassembled WGS sequence"/>
</dbReference>
<dbReference type="SUPFAM" id="SSF52821">
    <property type="entry name" value="Rhodanese/Cell cycle control phosphatase"/>
    <property type="match status" value="2"/>
</dbReference>
<keyword evidence="6" id="KW-1185">Reference proteome</keyword>
<dbReference type="CDD" id="cd01449">
    <property type="entry name" value="TST_Repeat_2"/>
    <property type="match status" value="1"/>
</dbReference>
<evidence type="ECO:0000256" key="2">
    <source>
        <dbReference type="ARBA" id="ARBA00022737"/>
    </source>
</evidence>
<dbReference type="Pfam" id="PF12680">
    <property type="entry name" value="SnoaL_2"/>
    <property type="match status" value="1"/>
</dbReference>
<dbReference type="InterPro" id="IPR001307">
    <property type="entry name" value="Thiosulphate_STrfase_CS"/>
</dbReference>
<gene>
    <name evidence="5" type="ORF">ACFSJT_05195</name>
</gene>